<evidence type="ECO:0000313" key="1">
    <source>
        <dbReference type="EMBL" id="AKA26694.1"/>
    </source>
</evidence>
<name>A0A0D5Y6R2_9PSED</name>
<evidence type="ECO:0000313" key="2">
    <source>
        <dbReference type="Proteomes" id="UP000032748"/>
    </source>
</evidence>
<protein>
    <submittedName>
        <fullName evidence="1">Uncharacterized protein</fullName>
    </submittedName>
</protein>
<sequence length="69" mass="7895">MQRSGLIHSRLAHGYLLNGELEHAFSYLARGALGIVLSESARRLYCHIRDRRLGKARLPNVDFPRKYAC</sequence>
<organism evidence="1 2">
    <name type="scientific">Pseudomonas chlororaphis</name>
    <dbReference type="NCBI Taxonomy" id="587753"/>
    <lineage>
        <taxon>Bacteria</taxon>
        <taxon>Pseudomonadati</taxon>
        <taxon>Pseudomonadota</taxon>
        <taxon>Gammaproteobacteria</taxon>
        <taxon>Pseudomonadales</taxon>
        <taxon>Pseudomonadaceae</taxon>
        <taxon>Pseudomonas</taxon>
    </lineage>
</organism>
<proteinExistence type="predicted"/>
<dbReference type="Proteomes" id="UP000032748">
    <property type="component" value="Chromosome"/>
</dbReference>
<gene>
    <name evidence="1" type="ORF">PCL1606_52480</name>
</gene>
<dbReference type="EMBL" id="CP011110">
    <property type="protein sequence ID" value="AKA26694.1"/>
    <property type="molecule type" value="Genomic_DNA"/>
</dbReference>
<reference evidence="1 2" key="1">
    <citation type="journal article" date="2015" name="Mol. Plant Microbe Interact.">
        <title>Comparative Genomic Analysis of Pseudomonas chlororaphis PCL1606 Reveals New Insight into Antifungal Compounds Involved in Biocontrol.</title>
        <authorList>
            <person name="Calderon C.E."/>
            <person name="Ramos C."/>
            <person name="de Vicente A."/>
            <person name="Cazorla F.M."/>
        </authorList>
    </citation>
    <scope>NUCLEOTIDE SEQUENCE [LARGE SCALE GENOMIC DNA]</scope>
    <source>
        <strain evidence="1 2">PCL1606</strain>
    </source>
</reference>
<dbReference type="KEGG" id="pcz:PCL1606_52480"/>
<dbReference type="AlphaFoldDB" id="A0A0D5Y6R2"/>
<accession>A0A0D5Y6R2</accession>